<dbReference type="RefSeq" id="XP_027346447.1">
    <property type="nucleotide sequence ID" value="XM_027490646.1"/>
</dbReference>
<dbReference type="KEGG" id="aprc:113858151"/>
<evidence type="ECO:0000256" key="1">
    <source>
        <dbReference type="SAM" id="MobiDB-lite"/>
    </source>
</evidence>
<dbReference type="Proteomes" id="UP000694853">
    <property type="component" value="Unplaced"/>
</dbReference>
<evidence type="ECO:0000313" key="2">
    <source>
        <dbReference type="Proteomes" id="UP000694853"/>
    </source>
</evidence>
<protein>
    <submittedName>
        <fullName evidence="3">Uncharacterized protein LOC113858151</fullName>
    </submittedName>
</protein>
<dbReference type="OrthoDB" id="1929004at2759"/>
<feature type="compositionally biased region" description="Basic residues" evidence="1">
    <location>
        <begin position="21"/>
        <end position="34"/>
    </location>
</feature>
<dbReference type="InterPro" id="IPR018930">
    <property type="entry name" value="LEA-18"/>
</dbReference>
<accession>A0A8B8KRF5</accession>
<organism evidence="2 3">
    <name type="scientific">Abrus precatorius</name>
    <name type="common">Indian licorice</name>
    <name type="synonym">Glycine abrus</name>
    <dbReference type="NCBI Taxonomy" id="3816"/>
    <lineage>
        <taxon>Eukaryota</taxon>
        <taxon>Viridiplantae</taxon>
        <taxon>Streptophyta</taxon>
        <taxon>Embryophyta</taxon>
        <taxon>Tracheophyta</taxon>
        <taxon>Spermatophyta</taxon>
        <taxon>Magnoliopsida</taxon>
        <taxon>eudicotyledons</taxon>
        <taxon>Gunneridae</taxon>
        <taxon>Pentapetalae</taxon>
        <taxon>rosids</taxon>
        <taxon>fabids</taxon>
        <taxon>Fabales</taxon>
        <taxon>Fabaceae</taxon>
        <taxon>Papilionoideae</taxon>
        <taxon>50 kb inversion clade</taxon>
        <taxon>NPAAA clade</taxon>
        <taxon>indigoferoid/millettioid clade</taxon>
        <taxon>Abreae</taxon>
        <taxon>Abrus</taxon>
    </lineage>
</organism>
<reference evidence="2" key="1">
    <citation type="journal article" date="2019" name="Toxins">
        <title>Detection of Abrin-Like and Prepropulchellin-Like Toxin Genes and Transcripts Using Whole Genome Sequencing and Full-Length Transcript Sequencing of Abrus precatorius.</title>
        <authorList>
            <person name="Hovde B.T."/>
            <person name="Daligault H.E."/>
            <person name="Hanschen E.R."/>
            <person name="Kunde Y.A."/>
            <person name="Johnson M.B."/>
            <person name="Starkenburg S.R."/>
            <person name="Johnson S.L."/>
        </authorList>
    </citation>
    <scope>NUCLEOTIDE SEQUENCE [LARGE SCALE GENOMIC DNA]</scope>
</reference>
<sequence length="120" mass="13298">MEVRTTRRLAGSSINHLVDRNRKHLLNLPRKRKMEKQGEKGRKSESEKESLEGLPMKDSPYLQYKDLEEYKSKGYGTQGHQEPNQGRGAGATEAPTLSGAAVSSESQFAATDAINRQGVP</sequence>
<evidence type="ECO:0000313" key="3">
    <source>
        <dbReference type="RefSeq" id="XP_027346447.1"/>
    </source>
</evidence>
<dbReference type="GeneID" id="113858151"/>
<proteinExistence type="predicted"/>
<dbReference type="AlphaFoldDB" id="A0A8B8KRF5"/>
<dbReference type="Pfam" id="PF10714">
    <property type="entry name" value="LEA_6"/>
    <property type="match status" value="1"/>
</dbReference>
<gene>
    <name evidence="3" type="primary">LOC113858151</name>
</gene>
<feature type="compositionally biased region" description="Basic and acidic residues" evidence="1">
    <location>
        <begin position="35"/>
        <end position="51"/>
    </location>
</feature>
<feature type="region of interest" description="Disordered" evidence="1">
    <location>
        <begin position="1"/>
        <end position="120"/>
    </location>
</feature>
<reference evidence="3" key="2">
    <citation type="submission" date="2025-08" db="UniProtKB">
        <authorList>
            <consortium name="RefSeq"/>
        </authorList>
    </citation>
    <scope>IDENTIFICATION</scope>
    <source>
        <tissue evidence="3">Young leaves</tissue>
    </source>
</reference>
<name>A0A8B8KRF5_ABRPR</name>
<keyword evidence="2" id="KW-1185">Reference proteome</keyword>